<comment type="caution">
    <text evidence="2">The sequence shown here is derived from an EMBL/GenBank/DDBJ whole genome shotgun (WGS) entry which is preliminary data.</text>
</comment>
<reference evidence="2 3" key="1">
    <citation type="journal article" date="2020" name="Proc. Natl. Acad. Sci. U.S.A.">
        <title>Ecological drivers of bacterial community assembly in synthetic phycospheres.</title>
        <authorList>
            <person name="Fu H."/>
            <person name="Uchimiya M."/>
            <person name="Gore J."/>
            <person name="Moran M.A."/>
        </authorList>
    </citation>
    <scope>NUCLEOTIDE SEQUENCE [LARGE SCALE GENOMIC DNA]</scope>
    <source>
        <strain evidence="2">HF-Din03</strain>
    </source>
</reference>
<keyword evidence="1" id="KW-0812">Transmembrane</keyword>
<evidence type="ECO:0000313" key="3">
    <source>
        <dbReference type="Proteomes" id="UP000565723"/>
    </source>
</evidence>
<dbReference type="RefSeq" id="WP_051420369.1">
    <property type="nucleotide sequence ID" value="NZ_CP076685.1"/>
</dbReference>
<feature type="transmembrane region" description="Helical" evidence="1">
    <location>
        <begin position="42"/>
        <end position="61"/>
    </location>
</feature>
<evidence type="ECO:0000313" key="2">
    <source>
        <dbReference type="EMBL" id="NVK98870.1"/>
    </source>
</evidence>
<protein>
    <submittedName>
        <fullName evidence="2">Uncharacterized protein</fullName>
    </submittedName>
</protein>
<sequence>MLDYVRSNRREVVAGVVLIILLTTYLATHPSGASTYVMTISANQYVILGLAASAQFFAVVLRGIDLSVGARDGADQLSRFLFAGRLCLGHSLRYGGRRGRRCALRVAQWRHHRF</sequence>
<name>A0A850LM67_9RHOB</name>
<dbReference type="EMBL" id="JABXIY010000051">
    <property type="protein sequence ID" value="NVK98870.1"/>
    <property type="molecule type" value="Genomic_DNA"/>
</dbReference>
<keyword evidence="1" id="KW-0472">Membrane</keyword>
<dbReference type="AlphaFoldDB" id="A0A850LM67"/>
<evidence type="ECO:0000256" key="1">
    <source>
        <dbReference type="SAM" id="Phobius"/>
    </source>
</evidence>
<proteinExistence type="predicted"/>
<gene>
    <name evidence="2" type="ORF">HW564_18235</name>
</gene>
<accession>A0A850LM67</accession>
<organism evidence="2 3">
    <name type="scientific">Ruegeria pomeroyi</name>
    <dbReference type="NCBI Taxonomy" id="89184"/>
    <lineage>
        <taxon>Bacteria</taxon>
        <taxon>Pseudomonadati</taxon>
        <taxon>Pseudomonadota</taxon>
        <taxon>Alphaproteobacteria</taxon>
        <taxon>Rhodobacterales</taxon>
        <taxon>Roseobacteraceae</taxon>
        <taxon>Ruegeria</taxon>
    </lineage>
</organism>
<dbReference type="Proteomes" id="UP000565723">
    <property type="component" value="Unassembled WGS sequence"/>
</dbReference>
<keyword evidence="1" id="KW-1133">Transmembrane helix</keyword>
<feature type="transmembrane region" description="Helical" evidence="1">
    <location>
        <begin position="12"/>
        <end position="30"/>
    </location>
</feature>